<dbReference type="HOGENOM" id="CLU_1538269_0_0_10"/>
<dbReference type="eggNOG" id="ENOG5032MMQ">
    <property type="taxonomic scope" value="Bacteria"/>
</dbReference>
<dbReference type="PATRIC" id="fig|1347342.6.peg.3129"/>
<keyword evidence="1" id="KW-0812">Transmembrane</keyword>
<accession>T2KPT5</accession>
<reference evidence="2 3" key="1">
    <citation type="journal article" date="2013" name="Appl. Environ. Microbiol.">
        <title>The genome of the alga-associated marine flavobacterium Formosa agariphila KMM 3901T reveals a broad potential for degradation of algal polysaccharides.</title>
        <authorList>
            <person name="Mann A.J."/>
            <person name="Hahnke R.L."/>
            <person name="Huang S."/>
            <person name="Werner J."/>
            <person name="Xing P."/>
            <person name="Barbeyron T."/>
            <person name="Huettel B."/>
            <person name="Stueber K."/>
            <person name="Reinhardt R."/>
            <person name="Harder J."/>
            <person name="Gloeckner F.O."/>
            <person name="Amann R.I."/>
            <person name="Teeling H."/>
        </authorList>
    </citation>
    <scope>NUCLEOTIDE SEQUENCE [LARGE SCALE GENOMIC DNA]</scope>
    <source>
        <strain evidence="3">DSM 15362 / KCTC 12365 / LMG 23005 / KMM 3901</strain>
    </source>
</reference>
<dbReference type="EMBL" id="HG315671">
    <property type="protein sequence ID" value="CDF80822.1"/>
    <property type="molecule type" value="Genomic_DNA"/>
</dbReference>
<protein>
    <submittedName>
        <fullName evidence="2">Uncharacterized protein</fullName>
    </submittedName>
</protein>
<evidence type="ECO:0000313" key="3">
    <source>
        <dbReference type="Proteomes" id="UP000016160"/>
    </source>
</evidence>
<keyword evidence="1" id="KW-1133">Transmembrane helix</keyword>
<name>T2KPT5_FORAG</name>
<proteinExistence type="predicted"/>
<dbReference type="AlphaFoldDB" id="T2KPT5"/>
<keyword evidence="1" id="KW-0472">Membrane</keyword>
<evidence type="ECO:0000256" key="1">
    <source>
        <dbReference type="SAM" id="Phobius"/>
    </source>
</evidence>
<dbReference type="RefSeq" id="WP_038532136.1">
    <property type="nucleotide sequence ID" value="NZ_HG315671.1"/>
</dbReference>
<organism evidence="2 3">
    <name type="scientific">Formosa agariphila (strain DSM 15362 / KCTC 12365 / LMG 23005 / KMM 3901 / M-2Alg 35-1)</name>
    <dbReference type="NCBI Taxonomy" id="1347342"/>
    <lineage>
        <taxon>Bacteria</taxon>
        <taxon>Pseudomonadati</taxon>
        <taxon>Bacteroidota</taxon>
        <taxon>Flavobacteriia</taxon>
        <taxon>Flavobacteriales</taxon>
        <taxon>Flavobacteriaceae</taxon>
        <taxon>Formosa</taxon>
    </lineage>
</organism>
<dbReference type="OrthoDB" id="1250632at2"/>
<feature type="transmembrane region" description="Helical" evidence="1">
    <location>
        <begin position="7"/>
        <end position="27"/>
    </location>
</feature>
<keyword evidence="3" id="KW-1185">Reference proteome</keyword>
<evidence type="ECO:0000313" key="2">
    <source>
        <dbReference type="EMBL" id="CDF80822.1"/>
    </source>
</evidence>
<dbReference type="Proteomes" id="UP000016160">
    <property type="component" value="Chromosome"/>
</dbReference>
<sequence>MTLTKKILIGISSTIILFIGFVFWLFLEIANENKGDERFYNIEIPENLKFEKPILFLSNRQIDSLRNLKVEQEKILVIGNGYSGYDFYMWHKPSEKGELFIKAYELTKNIQLSEWKLNNRTKNEISELSNEYKLYEGRTVIDEGTFENFYPTRFELWFKSESSGKEKKLTEKKYLIDGWDR</sequence>
<gene>
    <name evidence="2" type="ORF">BN863_31100</name>
</gene>